<feature type="region of interest" description="Disordered" evidence="1">
    <location>
        <begin position="1"/>
        <end position="78"/>
    </location>
</feature>
<name>A0AA38IUF0_9CUCU</name>
<organism evidence="2 3">
    <name type="scientific">Zophobas morio</name>
    <dbReference type="NCBI Taxonomy" id="2755281"/>
    <lineage>
        <taxon>Eukaryota</taxon>
        <taxon>Metazoa</taxon>
        <taxon>Ecdysozoa</taxon>
        <taxon>Arthropoda</taxon>
        <taxon>Hexapoda</taxon>
        <taxon>Insecta</taxon>
        <taxon>Pterygota</taxon>
        <taxon>Neoptera</taxon>
        <taxon>Endopterygota</taxon>
        <taxon>Coleoptera</taxon>
        <taxon>Polyphaga</taxon>
        <taxon>Cucujiformia</taxon>
        <taxon>Tenebrionidae</taxon>
        <taxon>Zophobas</taxon>
    </lineage>
</organism>
<gene>
    <name evidence="2" type="ORF">Zmor_006128</name>
</gene>
<dbReference type="EMBL" id="JALNTZ010000002">
    <property type="protein sequence ID" value="KAJ3661741.1"/>
    <property type="molecule type" value="Genomic_DNA"/>
</dbReference>
<feature type="compositionally biased region" description="Basic and acidic residues" evidence="1">
    <location>
        <begin position="18"/>
        <end position="34"/>
    </location>
</feature>
<protein>
    <submittedName>
        <fullName evidence="2">Uncharacterized protein</fullName>
    </submittedName>
</protein>
<sequence>MPMESDDEYENDSDDEWEPNRDDYLHNSQDHEKTVSASNVDDTTADDISEEPEDLDDQTKSATTSRKNTNTRGNQKRNIIWKRGNLTFPNTEKSFLGNENLPSEIIKLETPYQFFQY</sequence>
<feature type="compositionally biased region" description="Acidic residues" evidence="1">
    <location>
        <begin position="43"/>
        <end position="56"/>
    </location>
</feature>
<evidence type="ECO:0000313" key="2">
    <source>
        <dbReference type="EMBL" id="KAJ3661741.1"/>
    </source>
</evidence>
<proteinExistence type="predicted"/>
<accession>A0AA38IUF0</accession>
<evidence type="ECO:0000256" key="1">
    <source>
        <dbReference type="SAM" id="MobiDB-lite"/>
    </source>
</evidence>
<feature type="compositionally biased region" description="Polar residues" evidence="1">
    <location>
        <begin position="60"/>
        <end position="77"/>
    </location>
</feature>
<dbReference type="Proteomes" id="UP001168821">
    <property type="component" value="Unassembled WGS sequence"/>
</dbReference>
<keyword evidence="3" id="KW-1185">Reference proteome</keyword>
<dbReference type="AlphaFoldDB" id="A0AA38IUF0"/>
<reference evidence="2" key="1">
    <citation type="journal article" date="2023" name="G3 (Bethesda)">
        <title>Whole genome assemblies of Zophobas morio and Tenebrio molitor.</title>
        <authorList>
            <person name="Kaur S."/>
            <person name="Stinson S.A."/>
            <person name="diCenzo G.C."/>
        </authorList>
    </citation>
    <scope>NUCLEOTIDE SEQUENCE</scope>
    <source>
        <strain evidence="2">QUZm001</strain>
    </source>
</reference>
<comment type="caution">
    <text evidence="2">The sequence shown here is derived from an EMBL/GenBank/DDBJ whole genome shotgun (WGS) entry which is preliminary data.</text>
</comment>
<evidence type="ECO:0000313" key="3">
    <source>
        <dbReference type="Proteomes" id="UP001168821"/>
    </source>
</evidence>
<feature type="compositionally biased region" description="Acidic residues" evidence="1">
    <location>
        <begin position="1"/>
        <end position="17"/>
    </location>
</feature>